<evidence type="ECO:0000313" key="2">
    <source>
        <dbReference type="EMBL" id="KAJ7362235.1"/>
    </source>
</evidence>
<evidence type="ECO:0000259" key="1">
    <source>
        <dbReference type="PROSITE" id="PS50097"/>
    </source>
</evidence>
<dbReference type="SUPFAM" id="SSF54695">
    <property type="entry name" value="POZ domain"/>
    <property type="match status" value="1"/>
</dbReference>
<comment type="caution">
    <text evidence="2">The sequence shown here is derived from an EMBL/GenBank/DDBJ whole genome shotgun (WGS) entry which is preliminary data.</text>
</comment>
<protein>
    <recommendedName>
        <fullName evidence="1">BTB domain-containing protein</fullName>
    </recommendedName>
</protein>
<gene>
    <name evidence="2" type="ORF">DFH08DRAFT_930679</name>
</gene>
<name>A0AAD7F294_9AGAR</name>
<dbReference type="Proteomes" id="UP001218218">
    <property type="component" value="Unassembled WGS sequence"/>
</dbReference>
<dbReference type="InterPro" id="IPR000210">
    <property type="entry name" value="BTB/POZ_dom"/>
</dbReference>
<sequence>MTEEYTRADDLWFFDGSLIIKAGQKVFRVYKAQLAARSTVFAAMIASETPQNQGGEFIDGVPVVVLHDAADGVHVFLRAIFDSSYFMPFPEPAFLEDILAILRLSHKYDVGYLHRRALQHLSTEFYSASIEEYLEYKKKTSHLKYRSNDAEEVSYGFAVINAACEVGALWLLPRAYYDACRRGFERLLFALARGPNEGHVRTFLSGYHYLCEATLRAALGCLSGPVDLCPQPNSCKQLRDRWRFIVFQPPTSMPFTVLAQMEELISPNGSLSHRFCVPCYESLNSKGFRNCWNDLPSYFGLPGWPELNAMKEAAMNTGSS</sequence>
<proteinExistence type="predicted"/>
<evidence type="ECO:0000313" key="3">
    <source>
        <dbReference type="Proteomes" id="UP001218218"/>
    </source>
</evidence>
<accession>A0AAD7F294</accession>
<keyword evidence="3" id="KW-1185">Reference proteome</keyword>
<dbReference type="EMBL" id="JARIHO010000004">
    <property type="protein sequence ID" value="KAJ7362235.1"/>
    <property type="molecule type" value="Genomic_DNA"/>
</dbReference>
<dbReference type="Pfam" id="PF00651">
    <property type="entry name" value="BTB"/>
    <property type="match status" value="1"/>
</dbReference>
<dbReference type="InterPro" id="IPR011333">
    <property type="entry name" value="SKP1/BTB/POZ_sf"/>
</dbReference>
<feature type="domain" description="BTB" evidence="1">
    <location>
        <begin position="14"/>
        <end position="89"/>
    </location>
</feature>
<dbReference type="Gene3D" id="3.30.710.10">
    <property type="entry name" value="Potassium Channel Kv1.1, Chain A"/>
    <property type="match status" value="1"/>
</dbReference>
<dbReference type="AlphaFoldDB" id="A0AAD7F294"/>
<organism evidence="2 3">
    <name type="scientific">Mycena albidolilacea</name>
    <dbReference type="NCBI Taxonomy" id="1033008"/>
    <lineage>
        <taxon>Eukaryota</taxon>
        <taxon>Fungi</taxon>
        <taxon>Dikarya</taxon>
        <taxon>Basidiomycota</taxon>
        <taxon>Agaricomycotina</taxon>
        <taxon>Agaricomycetes</taxon>
        <taxon>Agaricomycetidae</taxon>
        <taxon>Agaricales</taxon>
        <taxon>Marasmiineae</taxon>
        <taxon>Mycenaceae</taxon>
        <taxon>Mycena</taxon>
    </lineage>
</organism>
<dbReference type="CDD" id="cd18186">
    <property type="entry name" value="BTB_POZ_ZBTB_KLHL-like"/>
    <property type="match status" value="1"/>
</dbReference>
<dbReference type="PROSITE" id="PS50097">
    <property type="entry name" value="BTB"/>
    <property type="match status" value="1"/>
</dbReference>
<reference evidence="2" key="1">
    <citation type="submission" date="2023-03" db="EMBL/GenBank/DDBJ databases">
        <title>Massive genome expansion in bonnet fungi (Mycena s.s.) driven by repeated elements and novel gene families across ecological guilds.</title>
        <authorList>
            <consortium name="Lawrence Berkeley National Laboratory"/>
            <person name="Harder C.B."/>
            <person name="Miyauchi S."/>
            <person name="Viragh M."/>
            <person name="Kuo A."/>
            <person name="Thoen E."/>
            <person name="Andreopoulos B."/>
            <person name="Lu D."/>
            <person name="Skrede I."/>
            <person name="Drula E."/>
            <person name="Henrissat B."/>
            <person name="Morin E."/>
            <person name="Kohler A."/>
            <person name="Barry K."/>
            <person name="LaButti K."/>
            <person name="Morin E."/>
            <person name="Salamov A."/>
            <person name="Lipzen A."/>
            <person name="Mereny Z."/>
            <person name="Hegedus B."/>
            <person name="Baldrian P."/>
            <person name="Stursova M."/>
            <person name="Weitz H."/>
            <person name="Taylor A."/>
            <person name="Grigoriev I.V."/>
            <person name="Nagy L.G."/>
            <person name="Martin F."/>
            <person name="Kauserud H."/>
        </authorList>
    </citation>
    <scope>NUCLEOTIDE SEQUENCE</scope>
    <source>
        <strain evidence="2">CBHHK002</strain>
    </source>
</reference>